<evidence type="ECO:0000313" key="1">
    <source>
        <dbReference type="EMBL" id="XDQ58180.1"/>
    </source>
</evidence>
<gene>
    <name evidence="1" type="ORF">AB5J53_44340</name>
</gene>
<organism evidence="1">
    <name type="scientific">Streptomyces sp. R41</name>
    <dbReference type="NCBI Taxonomy" id="3238632"/>
    <lineage>
        <taxon>Bacteria</taxon>
        <taxon>Bacillati</taxon>
        <taxon>Actinomycetota</taxon>
        <taxon>Actinomycetes</taxon>
        <taxon>Kitasatosporales</taxon>
        <taxon>Streptomycetaceae</taxon>
        <taxon>Streptomyces</taxon>
    </lineage>
</organism>
<name>A0AB39RTK7_9ACTN</name>
<dbReference type="RefSeq" id="WP_369251237.1">
    <property type="nucleotide sequence ID" value="NZ_CP163443.1"/>
</dbReference>
<dbReference type="AlphaFoldDB" id="A0AB39RTK7"/>
<evidence type="ECO:0008006" key="2">
    <source>
        <dbReference type="Google" id="ProtNLM"/>
    </source>
</evidence>
<protein>
    <recommendedName>
        <fullName evidence="2">PRC-barrel domain containing protein</fullName>
    </recommendedName>
</protein>
<dbReference type="EMBL" id="CP163443">
    <property type="protein sequence ID" value="XDQ58180.1"/>
    <property type="molecule type" value="Genomic_DNA"/>
</dbReference>
<sequence length="73" mass="7859">MSGYTPAIGDLAYDEATNQVGRVVDRIGGYWQLRPSGGGREWDAHGPLRPATQAERLSCDVALANATSRGERL</sequence>
<reference evidence="1" key="1">
    <citation type="submission" date="2024-07" db="EMBL/GenBank/DDBJ databases">
        <authorList>
            <person name="Yu S.T."/>
        </authorList>
    </citation>
    <scope>NUCLEOTIDE SEQUENCE</scope>
    <source>
        <strain evidence="1">R41</strain>
    </source>
</reference>
<proteinExistence type="predicted"/>
<accession>A0AB39RTK7</accession>